<dbReference type="AlphaFoldDB" id="A0A0F8YR85"/>
<name>A0A0F8YR85_9ZZZZ</name>
<proteinExistence type="predicted"/>
<organism evidence="1">
    <name type="scientific">marine sediment metagenome</name>
    <dbReference type="NCBI Taxonomy" id="412755"/>
    <lineage>
        <taxon>unclassified sequences</taxon>
        <taxon>metagenomes</taxon>
        <taxon>ecological metagenomes</taxon>
    </lineage>
</organism>
<gene>
    <name evidence="1" type="ORF">LCGC14_2788760</name>
</gene>
<feature type="non-terminal residue" evidence="1">
    <location>
        <position position="1"/>
    </location>
</feature>
<dbReference type="EMBL" id="LAZR01052017">
    <property type="protein sequence ID" value="KKK83897.1"/>
    <property type="molecule type" value="Genomic_DNA"/>
</dbReference>
<comment type="caution">
    <text evidence="1">The sequence shown here is derived from an EMBL/GenBank/DDBJ whole genome shotgun (WGS) entry which is preliminary data.</text>
</comment>
<protein>
    <submittedName>
        <fullName evidence="1">Uncharacterized protein</fullName>
    </submittedName>
</protein>
<sequence>DAICGMAKDYRLLDEKNRLLRARVTLMEDKADILRNKASTALESVGMLIKRCSELEDKVRAELGRHTALINQIDVLEDAAKKVTQCVRCEHPEYHEARFSLAAEFPPPDIRVVEHEESDIDLAVKPGHYCEWLDNHPAPKAPILYGNFFDVLVWRWVFNTVGRPSAGW</sequence>
<reference evidence="1" key="1">
    <citation type="journal article" date="2015" name="Nature">
        <title>Complex archaea that bridge the gap between prokaryotes and eukaryotes.</title>
        <authorList>
            <person name="Spang A."/>
            <person name="Saw J.H."/>
            <person name="Jorgensen S.L."/>
            <person name="Zaremba-Niedzwiedzka K."/>
            <person name="Martijn J."/>
            <person name="Lind A.E."/>
            <person name="van Eijk R."/>
            <person name="Schleper C."/>
            <person name="Guy L."/>
            <person name="Ettema T.J."/>
        </authorList>
    </citation>
    <scope>NUCLEOTIDE SEQUENCE</scope>
</reference>
<evidence type="ECO:0000313" key="1">
    <source>
        <dbReference type="EMBL" id="KKK83897.1"/>
    </source>
</evidence>
<accession>A0A0F8YR85</accession>